<comment type="caution">
    <text evidence="1">The sequence shown here is derived from an EMBL/GenBank/DDBJ whole genome shotgun (WGS) entry which is preliminary data.</text>
</comment>
<protein>
    <submittedName>
        <fullName evidence="1">Uncharacterized protein</fullName>
    </submittedName>
</protein>
<proteinExistence type="predicted"/>
<dbReference type="EMBL" id="VYZN01000014">
    <property type="protein sequence ID" value="KAE9539648.1"/>
    <property type="molecule type" value="Genomic_DNA"/>
</dbReference>
<dbReference type="Proteomes" id="UP000475862">
    <property type="component" value="Unassembled WGS sequence"/>
</dbReference>
<dbReference type="OrthoDB" id="6619920at2759"/>
<reference evidence="1 2" key="1">
    <citation type="submission" date="2019-08" db="EMBL/GenBank/DDBJ databases">
        <title>The genome of the soybean aphid Biotype 1, its phylome, world population structure and adaptation to the North American continent.</title>
        <authorList>
            <person name="Giordano R."/>
            <person name="Donthu R.K."/>
            <person name="Hernandez A.G."/>
            <person name="Wright C.L."/>
            <person name="Zimin A.V."/>
        </authorList>
    </citation>
    <scope>NUCLEOTIDE SEQUENCE [LARGE SCALE GENOMIC DNA]</scope>
    <source>
        <tissue evidence="1">Whole aphids</tissue>
    </source>
</reference>
<sequence length="412" mass="47447">MNKERRVGRRSVVQNLVKLTPEYDNEEKVSVGPKKALFDDDTFVMKRTLKPLHEINNFQFSSSKSKSHDKLYTENTFDIPKSTYMDMFNNHNKIPLSPPSRIKLLESSMGKSRQKPHEPVMQSKELFNTLIDSPCTKYEKVQFNNALSSASKYLLNRHLESVQKNADIFNVSIPDENLTPVNENNFNTFVTPSLIDLSNTLKPDICQSLSQIQVSNVPVLDETMKNKEIDDTYKTQVSNMPLSVEEIEELKNKEIDDIHQTQKLNLSLLAEDIEELKKKEIDDIRQTKLQCCNLMKTRFKEIELEIEKHFGIIENKVNENYDKLLKKVQDGNNDSVESQISNSTVETVKEKNYTRMTGAYGIFNNLNKDCSFLKTPKTKGKTREEMLNKGVLTPCTMSFVLQEQLMHLNSSS</sequence>
<dbReference type="AlphaFoldDB" id="A0A6G0TV77"/>
<name>A0A6G0TV77_APHGL</name>
<evidence type="ECO:0000313" key="2">
    <source>
        <dbReference type="Proteomes" id="UP000475862"/>
    </source>
</evidence>
<gene>
    <name evidence="1" type="ORF">AGLY_004900</name>
</gene>
<evidence type="ECO:0000313" key="1">
    <source>
        <dbReference type="EMBL" id="KAE9539648.1"/>
    </source>
</evidence>
<keyword evidence="2" id="KW-1185">Reference proteome</keyword>
<accession>A0A6G0TV77</accession>
<organism evidence="1 2">
    <name type="scientific">Aphis glycines</name>
    <name type="common">Soybean aphid</name>
    <dbReference type="NCBI Taxonomy" id="307491"/>
    <lineage>
        <taxon>Eukaryota</taxon>
        <taxon>Metazoa</taxon>
        <taxon>Ecdysozoa</taxon>
        <taxon>Arthropoda</taxon>
        <taxon>Hexapoda</taxon>
        <taxon>Insecta</taxon>
        <taxon>Pterygota</taxon>
        <taxon>Neoptera</taxon>
        <taxon>Paraneoptera</taxon>
        <taxon>Hemiptera</taxon>
        <taxon>Sternorrhyncha</taxon>
        <taxon>Aphidomorpha</taxon>
        <taxon>Aphidoidea</taxon>
        <taxon>Aphididae</taxon>
        <taxon>Aphidini</taxon>
        <taxon>Aphis</taxon>
        <taxon>Aphis</taxon>
    </lineage>
</organism>